<sequence length="380" mass="42485">MGLTLPQRLDLDRLCKEYNIVFIDELPPNIRPVELGPVFNAIDDIKRITFMSYRNTGNGQSPLGAALRHAELKARTYNLVEAARDCVARIEETWRLDCEPLALQRLRSDATCVGCRQSVQRPEIEEILASTAFMDERLQRLQGEGDRCSCPPFTRAIDANRRAGPQRIFIGRASEQVIHAPSVAERLPRKSRPDRVYGLRQTPDLTQAFLGNPHMQSLFASTAHSPIGKPLLFPFLVVEAKGSKASDDWQSICLQTAFPIYTFLSLQQNLKAAVPQPTRLTSTPLVWFIMSRGEDWRVYLAYNTTTCGGSLHADATHVVRVWTGSITNLDSALQLLLIVEYLTDWARDVYRAAVLADVESLAAPGIKPEPRESTMSPEPA</sequence>
<dbReference type="Proteomes" id="UP000054771">
    <property type="component" value="Unassembled WGS sequence"/>
</dbReference>
<proteinExistence type="predicted"/>
<reference evidence="2" key="1">
    <citation type="journal article" date="2016" name="Genome Announc.">
        <title>Draft genome sequences of fungus Aspergillus calidoustus.</title>
        <authorList>
            <person name="Horn F."/>
            <person name="Linde J."/>
            <person name="Mattern D.J."/>
            <person name="Walther G."/>
            <person name="Guthke R."/>
            <person name="Scherlach K."/>
            <person name="Martin K."/>
            <person name="Brakhage A.A."/>
            <person name="Petzke L."/>
            <person name="Valiante V."/>
        </authorList>
    </citation>
    <scope>NUCLEOTIDE SEQUENCE [LARGE SCALE GENOMIC DNA]</scope>
    <source>
        <strain evidence="2">SF006504</strain>
    </source>
</reference>
<accession>A0A0U5C1A0</accession>
<name>A0A0U5C1A0_ASPCI</name>
<dbReference type="STRING" id="454130.A0A0U5C1A0"/>
<dbReference type="AlphaFoldDB" id="A0A0U5C1A0"/>
<protein>
    <submittedName>
        <fullName evidence="1">Uncharacterized protein</fullName>
    </submittedName>
</protein>
<evidence type="ECO:0000313" key="1">
    <source>
        <dbReference type="EMBL" id="CEL01020.1"/>
    </source>
</evidence>
<evidence type="ECO:0000313" key="2">
    <source>
        <dbReference type="Proteomes" id="UP000054771"/>
    </source>
</evidence>
<dbReference type="EMBL" id="CDMC01000001">
    <property type="protein sequence ID" value="CEL01020.1"/>
    <property type="molecule type" value="Genomic_DNA"/>
</dbReference>
<gene>
    <name evidence="1" type="ORF">ASPCAL00612</name>
</gene>
<dbReference type="OrthoDB" id="3538597at2759"/>
<organism evidence="1 2">
    <name type="scientific">Aspergillus calidoustus</name>
    <dbReference type="NCBI Taxonomy" id="454130"/>
    <lineage>
        <taxon>Eukaryota</taxon>
        <taxon>Fungi</taxon>
        <taxon>Dikarya</taxon>
        <taxon>Ascomycota</taxon>
        <taxon>Pezizomycotina</taxon>
        <taxon>Eurotiomycetes</taxon>
        <taxon>Eurotiomycetidae</taxon>
        <taxon>Eurotiales</taxon>
        <taxon>Aspergillaceae</taxon>
        <taxon>Aspergillus</taxon>
        <taxon>Aspergillus subgen. Nidulantes</taxon>
    </lineage>
</organism>
<keyword evidence="2" id="KW-1185">Reference proteome</keyword>